<dbReference type="AlphaFoldDB" id="A0A9N7Z824"/>
<feature type="compositionally biased region" description="Pro residues" evidence="1">
    <location>
        <begin position="95"/>
        <end position="105"/>
    </location>
</feature>
<sequence length="105" mass="11550">MPEVKESRGSVPAAPNQSVKEPVPSLELVLPRPDKRISGAPSGDAQCPRAFRGGGGGGISCRQEDKERKKRKKKKKKEEEREQRATEQATIPPVLLLPPPRDTCR</sequence>
<keyword evidence="3" id="KW-1185">Reference proteome</keyword>
<organism evidence="2 3">
    <name type="scientific">Pleuronectes platessa</name>
    <name type="common">European plaice</name>
    <dbReference type="NCBI Taxonomy" id="8262"/>
    <lineage>
        <taxon>Eukaryota</taxon>
        <taxon>Metazoa</taxon>
        <taxon>Chordata</taxon>
        <taxon>Craniata</taxon>
        <taxon>Vertebrata</taxon>
        <taxon>Euteleostomi</taxon>
        <taxon>Actinopterygii</taxon>
        <taxon>Neopterygii</taxon>
        <taxon>Teleostei</taxon>
        <taxon>Neoteleostei</taxon>
        <taxon>Acanthomorphata</taxon>
        <taxon>Carangaria</taxon>
        <taxon>Pleuronectiformes</taxon>
        <taxon>Pleuronectoidei</taxon>
        <taxon>Pleuronectidae</taxon>
        <taxon>Pleuronectes</taxon>
    </lineage>
</organism>
<protein>
    <submittedName>
        <fullName evidence="2">Uncharacterized protein</fullName>
    </submittedName>
</protein>
<gene>
    <name evidence="2" type="ORF">PLEPLA_LOCUS39868</name>
</gene>
<evidence type="ECO:0000313" key="2">
    <source>
        <dbReference type="EMBL" id="CAB1452129.1"/>
    </source>
</evidence>
<accession>A0A9N7Z824</accession>
<dbReference type="EMBL" id="CADEAL010004116">
    <property type="protein sequence ID" value="CAB1452129.1"/>
    <property type="molecule type" value="Genomic_DNA"/>
</dbReference>
<feature type="region of interest" description="Disordered" evidence="1">
    <location>
        <begin position="1"/>
        <end position="105"/>
    </location>
</feature>
<evidence type="ECO:0000256" key="1">
    <source>
        <dbReference type="SAM" id="MobiDB-lite"/>
    </source>
</evidence>
<evidence type="ECO:0000313" key="3">
    <source>
        <dbReference type="Proteomes" id="UP001153269"/>
    </source>
</evidence>
<name>A0A9N7Z824_PLEPL</name>
<proteinExistence type="predicted"/>
<reference evidence="2" key="1">
    <citation type="submission" date="2020-03" db="EMBL/GenBank/DDBJ databases">
        <authorList>
            <person name="Weist P."/>
        </authorList>
    </citation>
    <scope>NUCLEOTIDE SEQUENCE</scope>
</reference>
<dbReference type="Proteomes" id="UP001153269">
    <property type="component" value="Unassembled WGS sequence"/>
</dbReference>
<comment type="caution">
    <text evidence="2">The sequence shown here is derived from an EMBL/GenBank/DDBJ whole genome shotgun (WGS) entry which is preliminary data.</text>
</comment>